<protein>
    <submittedName>
        <fullName evidence="1">Uncharacterized protein</fullName>
    </submittedName>
</protein>
<proteinExistence type="predicted"/>
<reference evidence="1 2" key="1">
    <citation type="journal article" date="2008" name="J. Bacteriol.">
        <title>Insights into plant cell wall degradation from the genome sequence of the soil bacterium Cellvibrio japonicus.</title>
        <authorList>
            <person name="Deboy R.T."/>
            <person name="Mongodin E.F."/>
            <person name="Fouts D.E."/>
            <person name="Tailford L.E."/>
            <person name="Khouri H."/>
            <person name="Emerson J.B."/>
            <person name="Mohamoud Y."/>
            <person name="Watkins K."/>
            <person name="Henrissat B."/>
            <person name="Gilbert H.J."/>
            <person name="Nelson K.E."/>
        </authorList>
    </citation>
    <scope>NUCLEOTIDE SEQUENCE [LARGE SCALE GENOMIC DNA]</scope>
    <source>
        <strain evidence="1 2">Ueda107</strain>
    </source>
</reference>
<dbReference type="EMBL" id="CP000934">
    <property type="protein sequence ID" value="ACE82648.1"/>
    <property type="molecule type" value="Genomic_DNA"/>
</dbReference>
<dbReference type="STRING" id="498211.CJA_0591"/>
<sequence>MKQIHYLITQVYPTPDVLKPKDSVSQPFNTATNIADCNNTALHLKKYSLSQ</sequence>
<dbReference type="HOGENOM" id="CLU_3096988_0_0_6"/>
<name>B3PJI5_CELJU</name>
<organism evidence="1 2">
    <name type="scientific">Cellvibrio japonicus (strain Ueda107)</name>
    <name type="common">Pseudomonas fluorescens subsp. cellulosa</name>
    <dbReference type="NCBI Taxonomy" id="498211"/>
    <lineage>
        <taxon>Bacteria</taxon>
        <taxon>Pseudomonadati</taxon>
        <taxon>Pseudomonadota</taxon>
        <taxon>Gammaproteobacteria</taxon>
        <taxon>Cellvibrionales</taxon>
        <taxon>Cellvibrionaceae</taxon>
        <taxon>Cellvibrio</taxon>
    </lineage>
</organism>
<dbReference type="Proteomes" id="UP000001036">
    <property type="component" value="Chromosome"/>
</dbReference>
<accession>B3PJI5</accession>
<dbReference type="AlphaFoldDB" id="B3PJI5"/>
<evidence type="ECO:0000313" key="1">
    <source>
        <dbReference type="EMBL" id="ACE82648.1"/>
    </source>
</evidence>
<dbReference type="KEGG" id="cja:CJA_0591"/>
<keyword evidence="2" id="KW-1185">Reference proteome</keyword>
<gene>
    <name evidence="1" type="ordered locus">CJA_0591</name>
</gene>
<evidence type="ECO:0000313" key="2">
    <source>
        <dbReference type="Proteomes" id="UP000001036"/>
    </source>
</evidence>